<feature type="region of interest" description="Disordered" evidence="1">
    <location>
        <begin position="176"/>
        <end position="320"/>
    </location>
</feature>
<dbReference type="EMBL" id="SGPL01000105">
    <property type="protein sequence ID" value="THH17589.1"/>
    <property type="molecule type" value="Genomic_DNA"/>
</dbReference>
<comment type="caution">
    <text evidence="2">The sequence shown here is derived from an EMBL/GenBank/DDBJ whole genome shotgun (WGS) entry which is preliminary data.</text>
</comment>
<name>A0A4S4LY44_9AGAM</name>
<dbReference type="Gene3D" id="3.30.900.20">
    <property type="match status" value="1"/>
</dbReference>
<keyword evidence="3" id="KW-1185">Reference proteome</keyword>
<sequence length="480" mass="52168">MSVASTPLHNEASKLDHNETSKLSLKIPVVHLESRTISDEMAAILSISLLGHTLFLKNQIPFPVQQLARMPAPNASNASNKKAVKKRVDFGDAFDELSSHLHTTFTALSTAFARNVARYPSLQTDDVRDVTSEIPSARAYLSVVLGPTVGTPKARVMLVIDGLEVKVWGIRDDLEVSSSKVGEMPPEEDGGNGQESDSEDFDEDCEDSESEVSDLPDGDDDEEEEEEEDSDDSKLDGEDDLASGSDEQGEPEEPPSDPPPESQPPQSSALSPLRETTNTPRVPFQGHLTNSPCSQNFSPATRYTPRAPSQQHPTSSPCPQNCYPTAQFSITSSKPYLVAPQSKTYAEQQQILRNATNLLSRQLINACAEGNGMACEMAPTQAHILLRAPRRFAHPAWLPRQNLTSSLDTMLSEFLHDSGVCPSSSIAAKSRRKGGVKTEGVYVGCQSEGAAGGEEGLVGDEDDEMIWWAWNGRLSGFSEW</sequence>
<evidence type="ECO:0000313" key="3">
    <source>
        <dbReference type="Proteomes" id="UP000310158"/>
    </source>
</evidence>
<evidence type="ECO:0000256" key="1">
    <source>
        <dbReference type="SAM" id="MobiDB-lite"/>
    </source>
</evidence>
<reference evidence="2 3" key="1">
    <citation type="submission" date="2019-02" db="EMBL/GenBank/DDBJ databases">
        <title>Genome sequencing of the rare red list fungi Bondarzewia mesenterica.</title>
        <authorList>
            <person name="Buettner E."/>
            <person name="Kellner H."/>
        </authorList>
    </citation>
    <scope>NUCLEOTIDE SEQUENCE [LARGE SCALE GENOMIC DNA]</scope>
    <source>
        <strain evidence="2 3">DSM 108281</strain>
    </source>
</reference>
<dbReference type="Proteomes" id="UP000310158">
    <property type="component" value="Unassembled WGS sequence"/>
</dbReference>
<feature type="compositionally biased region" description="Polar residues" evidence="1">
    <location>
        <begin position="287"/>
        <end position="320"/>
    </location>
</feature>
<evidence type="ECO:0000313" key="2">
    <source>
        <dbReference type="EMBL" id="THH17589.1"/>
    </source>
</evidence>
<dbReference type="OrthoDB" id="2387165at2759"/>
<dbReference type="AlphaFoldDB" id="A0A4S4LY44"/>
<dbReference type="InterPro" id="IPR053729">
    <property type="entry name" value="MAD2L1BP_domain_sf"/>
</dbReference>
<protein>
    <submittedName>
        <fullName evidence="2">Uncharacterized protein</fullName>
    </submittedName>
</protein>
<organism evidence="2 3">
    <name type="scientific">Bondarzewia mesenterica</name>
    <dbReference type="NCBI Taxonomy" id="1095465"/>
    <lineage>
        <taxon>Eukaryota</taxon>
        <taxon>Fungi</taxon>
        <taxon>Dikarya</taxon>
        <taxon>Basidiomycota</taxon>
        <taxon>Agaricomycotina</taxon>
        <taxon>Agaricomycetes</taxon>
        <taxon>Russulales</taxon>
        <taxon>Bondarzewiaceae</taxon>
        <taxon>Bondarzewia</taxon>
    </lineage>
</organism>
<gene>
    <name evidence="2" type="ORF">EW146_g3247</name>
</gene>
<accession>A0A4S4LY44</accession>
<feature type="compositionally biased region" description="Acidic residues" evidence="1">
    <location>
        <begin position="185"/>
        <end position="255"/>
    </location>
</feature>
<proteinExistence type="predicted"/>